<keyword evidence="5" id="KW-0472">Membrane</keyword>
<evidence type="ECO:0000256" key="5">
    <source>
        <dbReference type="ARBA" id="ARBA00023136"/>
    </source>
</evidence>
<dbReference type="Pfam" id="PF00149">
    <property type="entry name" value="Metallophos"/>
    <property type="match status" value="1"/>
</dbReference>
<dbReference type="SUPFAM" id="SSF56300">
    <property type="entry name" value="Metallo-dependent phosphatases"/>
    <property type="match status" value="1"/>
</dbReference>
<feature type="domain" description="Calcineurin-like phosphoesterase" evidence="7">
    <location>
        <begin position="4"/>
        <end position="208"/>
    </location>
</feature>
<dbReference type="RefSeq" id="WP_269416015.1">
    <property type="nucleotide sequence ID" value="NZ_JAPWGL010000003.1"/>
</dbReference>
<sequence length="257" mass="30066">MSKNIYFASDFHLGTPNYADSRAREERIVSWLNFIEPTCSELFLIGDIFDFWFEYEKVIPKGFIRLQGKLASMADSGIKIYFFKGNHDMWVRNYFTQEIGMQIISDEMIMERGGKKFYLHHGDGLGPGDRKYKFLRKIFRSPLCQWLFARLHPNLGIGIASRWSKSSRAASNPEEVFFGINYEWLAVYSKKILQKEHFDYFIYGHRHLPMDLDLGGGSRYVNTGEWLKYNSYAVFDGVDLKLEYYNQPATTKSSSRP</sequence>
<organism evidence="8 9">
    <name type="scientific">Pedobacter rhodius</name>
    <dbReference type="NCBI Taxonomy" id="3004098"/>
    <lineage>
        <taxon>Bacteria</taxon>
        <taxon>Pseudomonadati</taxon>
        <taxon>Bacteroidota</taxon>
        <taxon>Sphingobacteriia</taxon>
        <taxon>Sphingobacteriales</taxon>
        <taxon>Sphingobacteriaceae</taxon>
        <taxon>Pedobacter</taxon>
    </lineage>
</organism>
<evidence type="ECO:0000313" key="9">
    <source>
        <dbReference type="Proteomes" id="UP001144341"/>
    </source>
</evidence>
<gene>
    <name evidence="8" type="ORF">O0931_13040</name>
</gene>
<proteinExistence type="predicted"/>
<reference evidence="8" key="1">
    <citation type="submission" date="2022-12" db="EMBL/GenBank/DDBJ databases">
        <title>Genome sequence of SJ11.</title>
        <authorList>
            <person name="Woo H."/>
        </authorList>
    </citation>
    <scope>NUCLEOTIDE SEQUENCE</scope>
    <source>
        <strain evidence="8">SJ11</strain>
    </source>
</reference>
<keyword evidence="9" id="KW-1185">Reference proteome</keyword>
<keyword evidence="1" id="KW-1003">Cell membrane</keyword>
<evidence type="ECO:0000256" key="1">
    <source>
        <dbReference type="ARBA" id="ARBA00022475"/>
    </source>
</evidence>
<dbReference type="InterPro" id="IPR029052">
    <property type="entry name" value="Metallo-depent_PP-like"/>
</dbReference>
<keyword evidence="2" id="KW-0997">Cell inner membrane</keyword>
<protein>
    <submittedName>
        <fullName evidence="8">UDP-2,3-diacylglucosamine diphosphatase</fullName>
    </submittedName>
</protein>
<dbReference type="CDD" id="cd07398">
    <property type="entry name" value="MPP_YbbF-LpxH"/>
    <property type="match status" value="1"/>
</dbReference>
<evidence type="ECO:0000256" key="4">
    <source>
        <dbReference type="ARBA" id="ARBA00022801"/>
    </source>
</evidence>
<evidence type="ECO:0000256" key="2">
    <source>
        <dbReference type="ARBA" id="ARBA00022519"/>
    </source>
</evidence>
<dbReference type="Proteomes" id="UP001144341">
    <property type="component" value="Unassembled WGS sequence"/>
</dbReference>
<dbReference type="EMBL" id="JAPWGL010000003">
    <property type="protein sequence ID" value="MCZ4224234.1"/>
    <property type="molecule type" value="Genomic_DNA"/>
</dbReference>
<dbReference type="PANTHER" id="PTHR34990:SF1">
    <property type="entry name" value="UDP-2,3-DIACYLGLUCOSAMINE HYDROLASE"/>
    <property type="match status" value="1"/>
</dbReference>
<name>A0ABT4KZF2_9SPHI</name>
<keyword evidence="6" id="KW-0464">Manganese</keyword>
<keyword evidence="4" id="KW-0378">Hydrolase</keyword>
<dbReference type="InterPro" id="IPR004843">
    <property type="entry name" value="Calcineurin-like_PHP"/>
</dbReference>
<dbReference type="Gene3D" id="3.60.21.10">
    <property type="match status" value="1"/>
</dbReference>
<accession>A0ABT4KZF2</accession>
<evidence type="ECO:0000256" key="6">
    <source>
        <dbReference type="ARBA" id="ARBA00023211"/>
    </source>
</evidence>
<keyword evidence="3" id="KW-0479">Metal-binding</keyword>
<evidence type="ECO:0000256" key="3">
    <source>
        <dbReference type="ARBA" id="ARBA00022723"/>
    </source>
</evidence>
<dbReference type="InterPro" id="IPR043461">
    <property type="entry name" value="LpxH-like"/>
</dbReference>
<evidence type="ECO:0000259" key="7">
    <source>
        <dbReference type="Pfam" id="PF00149"/>
    </source>
</evidence>
<evidence type="ECO:0000313" key="8">
    <source>
        <dbReference type="EMBL" id="MCZ4224234.1"/>
    </source>
</evidence>
<dbReference type="PANTHER" id="PTHR34990">
    <property type="entry name" value="UDP-2,3-DIACYLGLUCOSAMINE HYDROLASE-RELATED"/>
    <property type="match status" value="1"/>
</dbReference>
<comment type="caution">
    <text evidence="8">The sequence shown here is derived from an EMBL/GenBank/DDBJ whole genome shotgun (WGS) entry which is preliminary data.</text>
</comment>